<sequence length="2352" mass="242722">MLSKTHSRLAATLAVVAVAASALIAPAAAAAPILPDPEPGAISALAQLDKIASATEVAPGETFTYTLTVGCSAITDLGCRGAVLNDVIPAPFVVVDAVVGGGVNTAAEPVIEGNSVTVTWTTPLGDGTVGILDATTGVVEITAMLPADASYDVSDIPVVNEATIEGVNFADEDAAVAVTPVIPLALATTATKAFTPTEAVATPGTPVSAALGAANTSNATVGSLTIQDPVDPDAAPNPFDSLAFAGFGTVTPPAGADPALTTYEVYVDGAWVAAPGGTLPAGVTPDEVKGTRVTFNGAIPAGATGSVALDLTVTDAAASAPDGTAVANDVLSTVALDGQTATGEADATFTLRQNAVTVTAAKAFDPNLVVAGEPTTVTIGGTNASTIPIESLTISEPATGSFPDAYTFGGFTGPVAWPAGAASGEVVYTLSDGTTATVPFADNTTPALPDGVDPADVTSFQLVFTGDIVPGAETSAPFAVETDPDLAGLPLTVPNVVGVEGENAGVTGTAEASDDLYIYDEVIEPYISKQVRPSPILAAPGQVVTVSLEGGLTERPSPPDDPTGTTGRAQQVVIQDPQDPVEGDAWWNAFDLTAITQTPVPADSTLTIEYYDTTTGTWEMLAGPIDGPTIYSQQVPADIGDVAGGVRFVYDYTGDAGGFAPGTDFAPNFTSSLRADGRYIGAPPFSTTEPTFVPNCAQTDASSANPAVPDGQAVMPPDECPELELIPPDPGSADIIDKSFGTSSSGGIKSVIARSGDTIPSTLTWSTGGFSGLERVEITDIASRETTDITASIYNAFDLTRIEPITTATDPLIAYDAVQAVELYNGTTWVPATNNPCEPLCIGQFPGMNLTAAERASTTAVRLTFVESPDREAASEGDPTAPPVGSGVARSFANDRPITLVWQVRDTRRSDGTAVLGDELYNLPTDGVVRNTVSASGFFADGSDPLSANDQDDVIIVDVPITTTTDKNWNGGPLAVPTDPSIPASQYPLSRITVTTRNTTPARVDMLQITDTAPGSVTDRREDPFQAFTFNNFSRIDVPAGATDTVVTLFCVGGDAVEFTRDEALALVPATIPCEVSGVQVTYTGRIDANAAGVVEFDVRLRPFWRGTMERVSPADSPIANAAQGVVADVDPFTTCPPPIDARWACDEGAATIALEEPSFSVSAAKSISPAQQKEDDFSPVTVTLTGQPGGSARPQTMIMTDDDPTFWNAVDFVGPDPAWTLPTPVAQVRVCYLDGGTFTDATVIAGDVGGEWTCMPRLGDLSIDAARAFLESAPSTLHGLSFQFWSSNELGWLNPVNPIVNVPFLVERRVDLRTGEPTPTTRSDQVPAPGEQEAGIFFDTMTVEGRSAEIAPGVWLTDEQMADAEYRNLHLEASVNVVKSPTGDVQPGVEIPFTLAYTNTGERALTEIVFIDELPLTATGEPQLVFHPDRDPSVPPWSFTLTGAAPTPPAGDPLPTDPDEVDVQDLGTSIVFTMPAGSVLEPGQTYTITLRMMLRPGLTPDDSVTNTALIDVAEPLDECVPEYDPATGLCSDTATVQPLAVPALSTVKSVRADNPPNLAGIPNVRSDDANYSCEGTATPDEFYRFPCVPLTLPGDTETWRVRITNAGTLPINELVAIDNLPTPGDQGLVVVLPRGSQWQPTYAGNAELVVEPTTPAGAVLTLYYSTSSTPCTADLNPVGTPCAGAWLPLEDTVDPALVRSLKLEVDFPGVDLFDPGDSLTLQFQTRTTPNAVVDVEQPTAYNTVSLGGVALSGTTPVVVPATEGRRVGVAYPTGAIALQKIVSGPASEFAPDSFPVTPVCTIDGVPIEGLAEVDLVPGDPAVVIDGLPLGAECTATEGQWGQTEQVIGTATVGLDTEEIGLVTVENIYEVADLRISKAVDTDAVDNSGNPVPYGPFAFAVDCTLNGQPAYADGYGPDDPMVAEITPEQSWALAGIPVNATCTIEETDDLGAGGTTMQVTVDGQAEPPVDGTSVDVVIEEDTEVQVLATNTFGVGSFRLTKERVGPGAADFGAGPFVFAVVCTLDTGSGIRLVWAGFLTLDEGNGYETEVDDVASGATCTVSETDDGGATTVEITPTEFTVATDQTIEIEAVNTFEAGALTVTKAIDGAGADLWGAGPFAVALDCIDDGGASVAIPGGAEQLLSEANGYSYTYEPLLIGLECTLTETDTGGATSTTITDAAGEPIEVIEIVEGDTAITVTNTFDVGQIEVVKTVSGGDAAEYVGYSFEVTASCAWDGAPIEVPGGAVRELTTSAPVVYDDLPVGAECTISETDDGGADAITYTPADPDAPTRALVTVGTGSVASVAVDNRFDWHLPPTGVDGSRLAGVGAIGALTVLAGVLWMIAGRRRRIG</sequence>
<keyword evidence="2" id="KW-0812">Transmembrane</keyword>
<keyword evidence="2" id="KW-0472">Membrane</keyword>
<evidence type="ECO:0000256" key="2">
    <source>
        <dbReference type="SAM" id="Phobius"/>
    </source>
</evidence>
<feature type="domain" description="DUF5979" evidence="4">
    <location>
        <begin position="2208"/>
        <end position="2312"/>
    </location>
</feature>
<keyword evidence="3" id="KW-0732">Signal</keyword>
<reference evidence="5 6" key="1">
    <citation type="submission" date="2020-07" db="EMBL/GenBank/DDBJ databases">
        <title>Sequencing the genomes of 1000 actinobacteria strains.</title>
        <authorList>
            <person name="Klenk H.-P."/>
        </authorList>
    </citation>
    <scope>NUCLEOTIDE SEQUENCE [LARGE SCALE GENOMIC DNA]</scope>
    <source>
        <strain evidence="5 6">DSM 24662</strain>
    </source>
</reference>
<keyword evidence="2" id="KW-1133">Transmembrane helix</keyword>
<name>A0A7Y9KH76_9MICO</name>
<evidence type="ECO:0000313" key="5">
    <source>
        <dbReference type="EMBL" id="NYE19207.1"/>
    </source>
</evidence>
<accession>A0A7Y9KH76</accession>
<dbReference type="EMBL" id="JACCBV010000001">
    <property type="protein sequence ID" value="NYE19207.1"/>
    <property type="molecule type" value="Genomic_DNA"/>
</dbReference>
<feature type="chain" id="PRO_5031466052" description="DUF5979 domain-containing protein" evidence="3">
    <location>
        <begin position="31"/>
        <end position="2352"/>
    </location>
</feature>
<feature type="domain" description="DUF5979" evidence="4">
    <location>
        <begin position="1997"/>
        <end position="2096"/>
    </location>
</feature>
<feature type="domain" description="DUF5979" evidence="4">
    <location>
        <begin position="2100"/>
        <end position="2204"/>
    </location>
</feature>
<dbReference type="Pfam" id="PF19407">
    <property type="entry name" value="DUF5979"/>
    <property type="match status" value="5"/>
</dbReference>
<proteinExistence type="predicted"/>
<dbReference type="RefSeq" id="WP_179488381.1">
    <property type="nucleotide sequence ID" value="NZ_JACCBV010000001.1"/>
</dbReference>
<evidence type="ECO:0000313" key="6">
    <source>
        <dbReference type="Proteomes" id="UP000576969"/>
    </source>
</evidence>
<feature type="region of interest" description="Disordered" evidence="1">
    <location>
        <begin position="868"/>
        <end position="890"/>
    </location>
</feature>
<feature type="domain" description="DUF5979" evidence="4">
    <location>
        <begin position="1874"/>
        <end position="1992"/>
    </location>
</feature>
<evidence type="ECO:0000256" key="3">
    <source>
        <dbReference type="SAM" id="SignalP"/>
    </source>
</evidence>
<dbReference type="Proteomes" id="UP000576969">
    <property type="component" value="Unassembled WGS sequence"/>
</dbReference>
<comment type="caution">
    <text evidence="5">The sequence shown here is derived from an EMBL/GenBank/DDBJ whole genome shotgun (WGS) entry which is preliminary data.</text>
</comment>
<gene>
    <name evidence="5" type="ORF">BJ991_001235</name>
</gene>
<feature type="domain" description="DUF5979" evidence="4">
    <location>
        <begin position="1778"/>
        <end position="1869"/>
    </location>
</feature>
<evidence type="ECO:0000259" key="4">
    <source>
        <dbReference type="Pfam" id="PF19407"/>
    </source>
</evidence>
<feature type="transmembrane region" description="Helical" evidence="2">
    <location>
        <begin position="2325"/>
        <end position="2345"/>
    </location>
</feature>
<feature type="signal peptide" evidence="3">
    <location>
        <begin position="1"/>
        <end position="30"/>
    </location>
</feature>
<evidence type="ECO:0000256" key="1">
    <source>
        <dbReference type="SAM" id="MobiDB-lite"/>
    </source>
</evidence>
<keyword evidence="6" id="KW-1185">Reference proteome</keyword>
<protein>
    <recommendedName>
        <fullName evidence="4">DUF5979 domain-containing protein</fullName>
    </recommendedName>
</protein>
<dbReference type="Gene3D" id="2.60.40.1140">
    <property type="entry name" value="Collagen-binding surface protein Cna, B-type domain"/>
    <property type="match status" value="1"/>
</dbReference>
<dbReference type="InterPro" id="IPR046022">
    <property type="entry name" value="DUF5979"/>
</dbReference>
<organism evidence="5 6">
    <name type="scientific">Microbacterium immunditiarum</name>
    <dbReference type="NCBI Taxonomy" id="337480"/>
    <lineage>
        <taxon>Bacteria</taxon>
        <taxon>Bacillati</taxon>
        <taxon>Actinomycetota</taxon>
        <taxon>Actinomycetes</taxon>
        <taxon>Micrococcales</taxon>
        <taxon>Microbacteriaceae</taxon>
        <taxon>Microbacterium</taxon>
    </lineage>
</organism>